<organism evidence="2 3">
    <name type="scientific">Salmonella schwarzengrund (strain CVM19633)</name>
    <dbReference type="NCBI Taxonomy" id="439843"/>
    <lineage>
        <taxon>Bacteria</taxon>
        <taxon>Pseudomonadati</taxon>
        <taxon>Pseudomonadota</taxon>
        <taxon>Gammaproteobacteria</taxon>
        <taxon>Enterobacterales</taxon>
        <taxon>Enterobacteriaceae</taxon>
        <taxon>Salmonella</taxon>
    </lineage>
</organism>
<dbReference type="AlphaFoldDB" id="A0A0U1RFA8"/>
<dbReference type="PROSITE" id="PS51257">
    <property type="entry name" value="PROKAR_LIPOPROTEIN"/>
    <property type="match status" value="1"/>
</dbReference>
<accession>A0A0U1RFA8</accession>
<protein>
    <submittedName>
        <fullName evidence="2">Conserved domain protein</fullName>
    </submittedName>
</protein>
<feature type="signal peptide" evidence="1">
    <location>
        <begin position="1"/>
        <end position="19"/>
    </location>
</feature>
<sequence length="46" mass="4930">MKYGITLLMLCLLAGCAQRNTQLPPVSGNPEPVNSPAIIQELTPHV</sequence>
<dbReference type="RefSeq" id="WP_000873539.1">
    <property type="nucleotide sequence ID" value="NC_011092.1"/>
</dbReference>
<reference evidence="2 3" key="1">
    <citation type="journal article" date="2011" name="J. Bacteriol.">
        <title>Comparative genomics of 28 Salmonella enterica isolates: evidence for CRISPR-mediated adaptive sublineage evolution.</title>
        <authorList>
            <person name="Fricke W.F."/>
            <person name="Mammel M.K."/>
            <person name="McDermott P.F."/>
            <person name="Tartera C."/>
            <person name="White D.G."/>
            <person name="Leclerc J.E."/>
            <person name="Ravel J."/>
            <person name="Cebula T.A."/>
        </authorList>
    </citation>
    <scope>NUCLEOTIDE SEQUENCE [LARGE SCALE GENOMIC DNA]</scope>
    <source>
        <strain evidence="2 3">CVM19633</strain>
        <plasmid evidence="2 3">pCVM19633_110</plasmid>
    </source>
</reference>
<dbReference type="HOGENOM" id="CLU_217169_0_0_6"/>
<evidence type="ECO:0000313" key="3">
    <source>
        <dbReference type="Proteomes" id="UP000001865"/>
    </source>
</evidence>
<dbReference type="Proteomes" id="UP000001865">
    <property type="component" value="Plasmid pCVM19633_110"/>
</dbReference>
<proteinExistence type="predicted"/>
<dbReference type="EMBL" id="CP001125">
    <property type="protein sequence ID" value="ACF88535.1"/>
    <property type="molecule type" value="Genomic_DNA"/>
</dbReference>
<gene>
    <name evidence="2" type="ordered locus">SeSA_B0112</name>
</gene>
<dbReference type="GeneID" id="99780355"/>
<keyword evidence="1" id="KW-0732">Signal</keyword>
<keyword evidence="2" id="KW-0614">Plasmid</keyword>
<evidence type="ECO:0000313" key="2">
    <source>
        <dbReference type="EMBL" id="ACF88535.1"/>
    </source>
</evidence>
<dbReference type="KEGG" id="sew:SeSA_B0112"/>
<evidence type="ECO:0000256" key="1">
    <source>
        <dbReference type="SAM" id="SignalP"/>
    </source>
</evidence>
<feature type="chain" id="PRO_5006714164" evidence="1">
    <location>
        <begin position="20"/>
        <end position="46"/>
    </location>
</feature>
<name>A0A0U1RFA8_SALSV</name>
<geneLocation type="plasmid" evidence="2 3">
    <name>pCVM19633_110</name>
</geneLocation>